<dbReference type="Proteomes" id="UP001057291">
    <property type="component" value="Unassembled WGS sequence"/>
</dbReference>
<dbReference type="NCBIfam" id="TIGR00172">
    <property type="entry name" value="maf"/>
    <property type="match status" value="1"/>
</dbReference>
<dbReference type="PANTHER" id="PTHR43213">
    <property type="entry name" value="BIFUNCTIONAL DTTP/UTP PYROPHOSPHATASE/METHYLTRANSFERASE PROTEIN-RELATED"/>
    <property type="match status" value="1"/>
</dbReference>
<keyword evidence="5 6" id="KW-0546">Nucleotide metabolism</keyword>
<gene>
    <name evidence="7" type="ORF">DNHGIG_01550</name>
</gene>
<dbReference type="GO" id="GO:0009117">
    <property type="term" value="P:nucleotide metabolic process"/>
    <property type="evidence" value="ECO:0007669"/>
    <property type="project" value="UniProtKB-KW"/>
</dbReference>
<feature type="site" description="Important for substrate specificity" evidence="6">
    <location>
        <position position="186"/>
    </location>
</feature>
<evidence type="ECO:0000313" key="7">
    <source>
        <dbReference type="EMBL" id="GIM44606.1"/>
    </source>
</evidence>
<dbReference type="CDD" id="cd00555">
    <property type="entry name" value="Maf"/>
    <property type="match status" value="1"/>
</dbReference>
<comment type="similarity">
    <text evidence="6">Belongs to the Maf family. YhdE subfamily.</text>
</comment>
<evidence type="ECO:0000313" key="8">
    <source>
        <dbReference type="Proteomes" id="UP001057291"/>
    </source>
</evidence>
<feature type="site" description="Important for substrate specificity" evidence="6">
    <location>
        <position position="44"/>
    </location>
</feature>
<comment type="subcellular location">
    <subcellularLocation>
        <location evidence="2 6">Cytoplasm</location>
    </subcellularLocation>
</comment>
<protein>
    <recommendedName>
        <fullName evidence="6">dTTP/UTP pyrophosphatase</fullName>
        <shortName evidence="6">dTTPase/UTPase</shortName>
        <ecNumber evidence="6">3.6.1.9</ecNumber>
    </recommendedName>
    <alternativeName>
        <fullName evidence="6">Nucleoside triphosphate pyrophosphatase</fullName>
    </alternativeName>
    <alternativeName>
        <fullName evidence="6">Nucleotide pyrophosphatase</fullName>
        <shortName evidence="6">Nucleotide PPase</shortName>
    </alternativeName>
</protein>
<accession>A0AAV4LA68</accession>
<keyword evidence="3 6" id="KW-0963">Cytoplasm</keyword>
<reference evidence="7" key="1">
    <citation type="journal article" date="2023" name="Int. J. Syst. Evol. Microbiol.">
        <title>Collibacillus ludicampi gen. nov., sp. nov., a new soil bacterium of the family Alicyclobacillaceae.</title>
        <authorList>
            <person name="Jojima T."/>
            <person name="Ioku Y."/>
            <person name="Fukuta Y."/>
            <person name="Shirasaka N."/>
            <person name="Matsumura Y."/>
            <person name="Mori M."/>
        </authorList>
    </citation>
    <scope>NUCLEOTIDE SEQUENCE</scope>
    <source>
        <strain evidence="7">TP075</strain>
    </source>
</reference>
<dbReference type="HAMAP" id="MF_00528">
    <property type="entry name" value="Maf"/>
    <property type="match status" value="1"/>
</dbReference>
<keyword evidence="8" id="KW-1185">Reference proteome</keyword>
<comment type="catalytic activity">
    <reaction evidence="6">
        <text>UTP + H2O = UMP + diphosphate + H(+)</text>
        <dbReference type="Rhea" id="RHEA:29395"/>
        <dbReference type="ChEBI" id="CHEBI:15377"/>
        <dbReference type="ChEBI" id="CHEBI:15378"/>
        <dbReference type="ChEBI" id="CHEBI:33019"/>
        <dbReference type="ChEBI" id="CHEBI:46398"/>
        <dbReference type="ChEBI" id="CHEBI:57865"/>
        <dbReference type="EC" id="3.6.1.9"/>
    </reaction>
</comment>
<evidence type="ECO:0000256" key="5">
    <source>
        <dbReference type="ARBA" id="ARBA00023080"/>
    </source>
</evidence>
<comment type="function">
    <text evidence="6">Nucleoside triphosphate pyrophosphatase that hydrolyzes dTTP and UTP. May have a dual role in cell division arrest and in preventing the incorporation of modified nucleotides into cellular nucleic acids.</text>
</comment>
<feature type="active site" description="Proton acceptor" evidence="6">
    <location>
        <position position="101"/>
    </location>
</feature>
<dbReference type="InterPro" id="IPR003697">
    <property type="entry name" value="Maf-like"/>
</dbReference>
<comment type="catalytic activity">
    <reaction evidence="6">
        <text>dTTP + H2O = dTMP + diphosphate + H(+)</text>
        <dbReference type="Rhea" id="RHEA:28534"/>
        <dbReference type="ChEBI" id="CHEBI:15377"/>
        <dbReference type="ChEBI" id="CHEBI:15378"/>
        <dbReference type="ChEBI" id="CHEBI:33019"/>
        <dbReference type="ChEBI" id="CHEBI:37568"/>
        <dbReference type="ChEBI" id="CHEBI:63528"/>
        <dbReference type="EC" id="3.6.1.9"/>
    </reaction>
</comment>
<feature type="site" description="Important for substrate specificity" evidence="6">
    <location>
        <position position="102"/>
    </location>
</feature>
<dbReference type="PIRSF" id="PIRSF006305">
    <property type="entry name" value="Maf"/>
    <property type="match status" value="1"/>
</dbReference>
<dbReference type="AlphaFoldDB" id="A0AAV4LA68"/>
<sequence length="225" mass="24514">MQGIFVKYETQLQAKLILVILTISQGLVICVNERRIVLASGSPRRRELLAGIGLSFDVIVSHVDETVDEEMDPPALVQELAYRKAHDVAKSLKYGLVIGADTIVVIDDEVLGKPTDVQDAIRMLSRLQGRTHSVYSGIAIIDAKTSEKRIAYSRTDVKMRSLSASEIERYVSTGEPMDKAGSYAIQGIGAILIDSIQGDYFTVVGLPLSLLASMLSTFDIDVLGT</sequence>
<organism evidence="7 8">
    <name type="scientific">Collibacillus ludicampi</name>
    <dbReference type="NCBI Taxonomy" id="2771369"/>
    <lineage>
        <taxon>Bacteria</taxon>
        <taxon>Bacillati</taxon>
        <taxon>Bacillota</taxon>
        <taxon>Bacilli</taxon>
        <taxon>Bacillales</taxon>
        <taxon>Alicyclobacillaceae</taxon>
        <taxon>Collibacillus</taxon>
    </lineage>
</organism>
<dbReference type="PANTHER" id="PTHR43213:SF5">
    <property type="entry name" value="BIFUNCTIONAL DTTP_UTP PYROPHOSPHATASE_METHYLTRANSFERASE PROTEIN-RELATED"/>
    <property type="match status" value="1"/>
</dbReference>
<evidence type="ECO:0000256" key="1">
    <source>
        <dbReference type="ARBA" id="ARBA00001968"/>
    </source>
</evidence>
<name>A0AAV4LA68_9BACL</name>
<proteinExistence type="inferred from homology"/>
<comment type="cofactor">
    <cofactor evidence="1 6">
        <name>a divalent metal cation</name>
        <dbReference type="ChEBI" id="CHEBI:60240"/>
    </cofactor>
</comment>
<dbReference type="Gene3D" id="3.90.950.10">
    <property type="match status" value="1"/>
</dbReference>
<keyword evidence="4 6" id="KW-0378">Hydrolase</keyword>
<dbReference type="Pfam" id="PF02545">
    <property type="entry name" value="Maf"/>
    <property type="match status" value="1"/>
</dbReference>
<dbReference type="FunFam" id="3.90.950.10:FF:000005">
    <property type="entry name" value="7-methyl-GTP pyrophosphatase"/>
    <property type="match status" value="1"/>
</dbReference>
<comment type="caution">
    <text evidence="6">Lacks conserved residue(s) required for the propagation of feature annotation.</text>
</comment>
<evidence type="ECO:0000256" key="2">
    <source>
        <dbReference type="ARBA" id="ARBA00004496"/>
    </source>
</evidence>
<dbReference type="EC" id="3.6.1.9" evidence="6"/>
<evidence type="ECO:0000256" key="3">
    <source>
        <dbReference type="ARBA" id="ARBA00022490"/>
    </source>
</evidence>
<dbReference type="EMBL" id="BOQE01000001">
    <property type="protein sequence ID" value="GIM44606.1"/>
    <property type="molecule type" value="Genomic_DNA"/>
</dbReference>
<dbReference type="SUPFAM" id="SSF52972">
    <property type="entry name" value="ITPase-like"/>
    <property type="match status" value="1"/>
</dbReference>
<evidence type="ECO:0000256" key="4">
    <source>
        <dbReference type="ARBA" id="ARBA00022801"/>
    </source>
</evidence>
<dbReference type="InterPro" id="IPR029001">
    <property type="entry name" value="ITPase-like_fam"/>
</dbReference>
<evidence type="ECO:0000256" key="6">
    <source>
        <dbReference type="HAMAP-Rule" id="MF_00528"/>
    </source>
</evidence>
<dbReference type="GO" id="GO:0005737">
    <property type="term" value="C:cytoplasm"/>
    <property type="evidence" value="ECO:0007669"/>
    <property type="project" value="UniProtKB-SubCell"/>
</dbReference>
<dbReference type="GO" id="GO:0047429">
    <property type="term" value="F:nucleoside triphosphate diphosphatase activity"/>
    <property type="evidence" value="ECO:0007669"/>
    <property type="project" value="UniProtKB-EC"/>
</dbReference>
<comment type="caution">
    <text evidence="7">The sequence shown here is derived from an EMBL/GenBank/DDBJ whole genome shotgun (WGS) entry which is preliminary data.</text>
</comment>